<dbReference type="Proteomes" id="UP000294850">
    <property type="component" value="Unassembled WGS sequence"/>
</dbReference>
<dbReference type="PANTHER" id="PTHR42940:SF3">
    <property type="entry name" value="ALCOHOL DEHYDROGENASE 1-RELATED"/>
    <property type="match status" value="1"/>
</dbReference>
<evidence type="ECO:0000256" key="2">
    <source>
        <dbReference type="ARBA" id="ARBA00008072"/>
    </source>
</evidence>
<dbReference type="InterPro" id="IPR011032">
    <property type="entry name" value="GroES-like_sf"/>
</dbReference>
<dbReference type="RefSeq" id="WP_131962434.1">
    <property type="nucleotide sequence ID" value="NZ_SMFL01000022.1"/>
</dbReference>
<evidence type="ECO:0000256" key="1">
    <source>
        <dbReference type="ARBA" id="ARBA00001947"/>
    </source>
</evidence>
<dbReference type="InterPro" id="IPR036291">
    <property type="entry name" value="NAD(P)-bd_dom_sf"/>
</dbReference>
<dbReference type="AlphaFoldDB" id="A0A4R5DBR9"/>
<keyword evidence="7" id="KW-0520">NAD</keyword>
<keyword evidence="11" id="KW-1185">Reference proteome</keyword>
<dbReference type="InterPro" id="IPR013154">
    <property type="entry name" value="ADH-like_N"/>
</dbReference>
<evidence type="ECO:0000313" key="11">
    <source>
        <dbReference type="Proteomes" id="UP000294850"/>
    </source>
</evidence>
<evidence type="ECO:0000313" key="10">
    <source>
        <dbReference type="EMBL" id="TDE09014.1"/>
    </source>
</evidence>
<dbReference type="PANTHER" id="PTHR42940">
    <property type="entry name" value="ALCOHOL DEHYDROGENASE 1-RELATED"/>
    <property type="match status" value="1"/>
</dbReference>
<dbReference type="GO" id="GO:0046872">
    <property type="term" value="F:metal ion binding"/>
    <property type="evidence" value="ECO:0007669"/>
    <property type="project" value="UniProtKB-KW"/>
</dbReference>
<dbReference type="Pfam" id="PF08240">
    <property type="entry name" value="ADH_N"/>
    <property type="match status" value="1"/>
</dbReference>
<feature type="domain" description="Alcohol dehydrogenase-like C-terminal" evidence="8">
    <location>
        <begin position="191"/>
        <end position="314"/>
    </location>
</feature>
<dbReference type="GO" id="GO:0004022">
    <property type="term" value="F:alcohol dehydrogenase (NAD+) activity"/>
    <property type="evidence" value="ECO:0007669"/>
    <property type="project" value="UniProtKB-EC"/>
</dbReference>
<protein>
    <recommendedName>
        <fullName evidence="3">alcohol dehydrogenase</fullName>
        <ecNumber evidence="3">1.1.1.1</ecNumber>
    </recommendedName>
</protein>
<evidence type="ECO:0000256" key="4">
    <source>
        <dbReference type="ARBA" id="ARBA00022723"/>
    </source>
</evidence>
<comment type="caution">
    <text evidence="10">The sequence shown here is derived from an EMBL/GenBank/DDBJ whole genome shotgun (WGS) entry which is preliminary data.</text>
</comment>
<dbReference type="Pfam" id="PF00107">
    <property type="entry name" value="ADH_zinc_N"/>
    <property type="match status" value="1"/>
</dbReference>
<comment type="similarity">
    <text evidence="2">Belongs to the zinc-containing alcohol dehydrogenase family.</text>
</comment>
<sequence length="356" mass="38330">MSAANLLVFNRAGEHMQLLEKERPSAQFGQVLVKNLYTTICGSDLHTYCGLRHEKTPTILGHEIVGEIIEIGIGHSGKDFAGSVLAVGDIVTWSIFSSDPLSAEALNGMPQKGPGLFKYGHAQITDEESFHGGLAQYCLLRKNTVLMKVPAGVPNQVAATINCAVATVAGALRLAGEISGKRVLITGLGLLGVVCAAMCKDAGAAEIITADINPDRLSQSLQFGADQSYLLSGDAGENHLPGKFDLVFDMSGAAEAMEQGLEKLDIGGTSVWIGAVFKTRKVCIDAEQIVRRLITVKGLHNYNYQDFAYAVDFIGRCHKKFPFSTVIGAEFELKQAQAAFEYAIKYKPLRVGIFFD</sequence>
<dbReference type="InterPro" id="IPR013149">
    <property type="entry name" value="ADH-like_C"/>
</dbReference>
<dbReference type="SUPFAM" id="SSF51735">
    <property type="entry name" value="NAD(P)-binding Rossmann-fold domains"/>
    <property type="match status" value="1"/>
</dbReference>
<reference evidence="10 11" key="1">
    <citation type="submission" date="2019-03" db="EMBL/GenBank/DDBJ databases">
        <title>Dyadobacter AR-3-6 sp. nov., isolated from arctic soil.</title>
        <authorList>
            <person name="Chaudhary D.K."/>
        </authorList>
    </citation>
    <scope>NUCLEOTIDE SEQUENCE [LARGE SCALE GENOMIC DNA]</scope>
    <source>
        <strain evidence="10 11">AR-3-6</strain>
    </source>
</reference>
<dbReference type="EC" id="1.1.1.1" evidence="3"/>
<proteinExistence type="inferred from homology"/>
<dbReference type="Gene3D" id="3.40.50.720">
    <property type="entry name" value="NAD(P)-binding Rossmann-like Domain"/>
    <property type="match status" value="1"/>
</dbReference>
<gene>
    <name evidence="10" type="ORF">E0F88_31515</name>
</gene>
<dbReference type="GO" id="GO:0005737">
    <property type="term" value="C:cytoplasm"/>
    <property type="evidence" value="ECO:0007669"/>
    <property type="project" value="TreeGrafter"/>
</dbReference>
<keyword evidence="4" id="KW-0479">Metal-binding</keyword>
<dbReference type="OrthoDB" id="9787435at2"/>
<evidence type="ECO:0000256" key="6">
    <source>
        <dbReference type="ARBA" id="ARBA00023002"/>
    </source>
</evidence>
<dbReference type="SUPFAM" id="SSF50129">
    <property type="entry name" value="GroES-like"/>
    <property type="match status" value="1"/>
</dbReference>
<comment type="cofactor">
    <cofactor evidence="1">
        <name>Zn(2+)</name>
        <dbReference type="ChEBI" id="CHEBI:29105"/>
    </cofactor>
</comment>
<dbReference type="Gene3D" id="3.90.180.10">
    <property type="entry name" value="Medium-chain alcohol dehydrogenases, catalytic domain"/>
    <property type="match status" value="1"/>
</dbReference>
<organism evidence="10 11">
    <name type="scientific">Dyadobacter psychrotolerans</name>
    <dbReference type="NCBI Taxonomy" id="2541721"/>
    <lineage>
        <taxon>Bacteria</taxon>
        <taxon>Pseudomonadati</taxon>
        <taxon>Bacteroidota</taxon>
        <taxon>Cytophagia</taxon>
        <taxon>Cytophagales</taxon>
        <taxon>Spirosomataceae</taxon>
        <taxon>Dyadobacter</taxon>
    </lineage>
</organism>
<accession>A0A4R5DBR9</accession>
<keyword evidence="6" id="KW-0560">Oxidoreductase</keyword>
<keyword evidence="5" id="KW-0862">Zinc</keyword>
<evidence type="ECO:0000256" key="3">
    <source>
        <dbReference type="ARBA" id="ARBA00013190"/>
    </source>
</evidence>
<dbReference type="EMBL" id="SMFL01000022">
    <property type="protein sequence ID" value="TDE09014.1"/>
    <property type="molecule type" value="Genomic_DNA"/>
</dbReference>
<name>A0A4R5DBR9_9BACT</name>
<evidence type="ECO:0000259" key="9">
    <source>
        <dbReference type="Pfam" id="PF08240"/>
    </source>
</evidence>
<evidence type="ECO:0000256" key="5">
    <source>
        <dbReference type="ARBA" id="ARBA00022833"/>
    </source>
</evidence>
<evidence type="ECO:0000259" key="8">
    <source>
        <dbReference type="Pfam" id="PF00107"/>
    </source>
</evidence>
<feature type="domain" description="Alcohol dehydrogenase-like N-terminal" evidence="9">
    <location>
        <begin position="29"/>
        <end position="150"/>
    </location>
</feature>
<evidence type="ECO:0000256" key="7">
    <source>
        <dbReference type="ARBA" id="ARBA00023027"/>
    </source>
</evidence>